<organism evidence="3">
    <name type="scientific">uncultured Caudovirales phage</name>
    <dbReference type="NCBI Taxonomy" id="2100421"/>
    <lineage>
        <taxon>Viruses</taxon>
        <taxon>Duplodnaviria</taxon>
        <taxon>Heunggongvirae</taxon>
        <taxon>Uroviricota</taxon>
        <taxon>Caudoviricetes</taxon>
        <taxon>Peduoviridae</taxon>
        <taxon>Maltschvirus</taxon>
        <taxon>Maltschvirus maltsch</taxon>
    </lineage>
</organism>
<gene>
    <name evidence="3" type="ORF">UFOVP1290_22</name>
</gene>
<proteinExistence type="predicted"/>
<feature type="transmembrane region" description="Helical" evidence="2">
    <location>
        <begin position="90"/>
        <end position="113"/>
    </location>
</feature>
<keyword evidence="2" id="KW-1133">Transmembrane helix</keyword>
<dbReference type="EMBL" id="LR797252">
    <property type="protein sequence ID" value="CAB4196502.1"/>
    <property type="molecule type" value="Genomic_DNA"/>
</dbReference>
<evidence type="ECO:0000256" key="2">
    <source>
        <dbReference type="SAM" id="Phobius"/>
    </source>
</evidence>
<protein>
    <submittedName>
        <fullName evidence="3">Uncharacterized protein</fullName>
    </submittedName>
</protein>
<sequence>MSPCSANDVSLNMPTGPSGPSIPGFGQPFSLGNLDINPFPKGFPDNLLAIFNKLQMLIPSGALKPHLSLNFSTDIFDAIMKLLDQFMPFLMLYKFFLPILNIIICIIEIFCALMNPFKVAKAIIRLFTVCLPDFLNLFPIFALIIMIIALLLLLLALIEYIIAQIIKLILLILRNIAMLVDAFQEANVTSVLAIAKKLGVTLCIFQDLFVLLALFGIIINIIKDILSLAFAIPPCDSSNQSADGCCTPDICPDIVKHTYTRNTGVFQYLNSAEAKTDVKLPPPFDNLTFMIRPESWLLYDIDQTVPQSFMNIIDGYDVAIDISNPPPYFKPIFFPTAMKITGATAAKQAPYTVDLKMWYNPFLWGRVGEPRYIRFKDCIMLGQTSPNLSTYNNSAIPISTGVISIGGGVGYEDDSKTVLTGFESDGITPTSAQATLENFIHMPGISSTNPVLLPTDGQVFSNIEYSFKPNQNALVGFNIITASCITEVAETKDAINIILGSDIALKTAELGDLVNSRNGNIFPDPIGAQQCLETALSALRVNMTNQGVAEFQATATLCLQKLKDDTSSALASMINLGCDPCKSKFVVDPKKQFTTKPIIVSVDLKERNSQPITTGLPSDIAKTIADKIKAYPTFGQVSRFEYDGYASFKANLTSDGSGTGSMMVSFNDNILCTNINSPPTHTLQQMDYQFVYVPFNAGVPSVGEGDQSDGKPRRDGDDQSNDTGSNGDG</sequence>
<feature type="transmembrane region" description="Helical" evidence="2">
    <location>
        <begin position="161"/>
        <end position="180"/>
    </location>
</feature>
<keyword evidence="2" id="KW-0812">Transmembrane</keyword>
<feature type="transmembrane region" description="Helical" evidence="2">
    <location>
        <begin position="200"/>
        <end position="222"/>
    </location>
</feature>
<feature type="region of interest" description="Disordered" evidence="1">
    <location>
        <begin position="699"/>
        <end position="729"/>
    </location>
</feature>
<evidence type="ECO:0000313" key="3">
    <source>
        <dbReference type="EMBL" id="CAB4196502.1"/>
    </source>
</evidence>
<accession>A0A6J5RKC8</accession>
<evidence type="ECO:0000256" key="1">
    <source>
        <dbReference type="SAM" id="MobiDB-lite"/>
    </source>
</evidence>
<feature type="transmembrane region" description="Helical" evidence="2">
    <location>
        <begin position="134"/>
        <end position="155"/>
    </location>
</feature>
<name>A0A6J5RKC8_9CAUD</name>
<keyword evidence="2" id="KW-0472">Membrane</keyword>
<feature type="compositionally biased region" description="Basic and acidic residues" evidence="1">
    <location>
        <begin position="708"/>
        <end position="717"/>
    </location>
</feature>
<reference evidence="3" key="1">
    <citation type="submission" date="2020-05" db="EMBL/GenBank/DDBJ databases">
        <authorList>
            <person name="Chiriac C."/>
            <person name="Salcher M."/>
            <person name="Ghai R."/>
            <person name="Kavagutti S V."/>
        </authorList>
    </citation>
    <scope>NUCLEOTIDE SEQUENCE</scope>
</reference>